<dbReference type="GO" id="GO:0003677">
    <property type="term" value="F:DNA binding"/>
    <property type="evidence" value="ECO:0007669"/>
    <property type="project" value="InterPro"/>
</dbReference>
<dbReference type="PANTHER" id="PTHR21180">
    <property type="entry name" value="ENDONUCLEASE/EXONUCLEASE/PHOSPHATASE FAMILY DOMAIN-CONTAINING PROTEIN 1"/>
    <property type="match status" value="1"/>
</dbReference>
<evidence type="ECO:0000313" key="2">
    <source>
        <dbReference type="EMBL" id="TKJ41107.1"/>
    </source>
</evidence>
<dbReference type="InterPro" id="IPR010994">
    <property type="entry name" value="RuvA_2-like"/>
</dbReference>
<accession>A0A532V289</accession>
<protein>
    <recommendedName>
        <fullName evidence="1">Helix-hairpin-helix DNA-binding motif class 1 domain-containing protein</fullName>
    </recommendedName>
</protein>
<reference evidence="2 3" key="1">
    <citation type="submission" date="2017-06" db="EMBL/GenBank/DDBJ databases">
        <title>Novel microbial phyla capable of carbon fixation and sulfur reduction in deep-sea sediments.</title>
        <authorList>
            <person name="Huang J."/>
            <person name="Baker B."/>
            <person name="Wang Y."/>
        </authorList>
    </citation>
    <scope>NUCLEOTIDE SEQUENCE [LARGE SCALE GENOMIC DNA]</scope>
    <source>
        <strain evidence="2">B3_LCP</strain>
    </source>
</reference>
<gene>
    <name evidence="2" type="ORF">CEE37_05415</name>
</gene>
<dbReference type="InterPro" id="IPR051675">
    <property type="entry name" value="Endo/Exo/Phosphatase_dom_1"/>
</dbReference>
<evidence type="ECO:0000259" key="1">
    <source>
        <dbReference type="SMART" id="SM00278"/>
    </source>
</evidence>
<dbReference type="GO" id="GO:0015628">
    <property type="term" value="P:protein secretion by the type II secretion system"/>
    <property type="evidence" value="ECO:0007669"/>
    <property type="project" value="TreeGrafter"/>
</dbReference>
<dbReference type="Gene3D" id="1.10.150.320">
    <property type="entry name" value="Photosystem II 12 kDa extrinsic protein"/>
    <property type="match status" value="1"/>
</dbReference>
<dbReference type="Proteomes" id="UP000319619">
    <property type="component" value="Unassembled WGS sequence"/>
</dbReference>
<dbReference type="GO" id="GO:0006281">
    <property type="term" value="P:DNA repair"/>
    <property type="evidence" value="ECO:0007669"/>
    <property type="project" value="InterPro"/>
</dbReference>
<name>A0A532V289_UNCL8</name>
<feature type="domain" description="Helix-hairpin-helix DNA-binding motif class 1" evidence="1">
    <location>
        <begin position="120"/>
        <end position="139"/>
    </location>
</feature>
<proteinExistence type="predicted"/>
<dbReference type="AlphaFoldDB" id="A0A532V289"/>
<dbReference type="SUPFAM" id="SSF47781">
    <property type="entry name" value="RuvA domain 2-like"/>
    <property type="match status" value="1"/>
</dbReference>
<dbReference type="GO" id="GO:0015627">
    <property type="term" value="C:type II protein secretion system complex"/>
    <property type="evidence" value="ECO:0007669"/>
    <property type="project" value="TreeGrafter"/>
</dbReference>
<dbReference type="InterPro" id="IPR003583">
    <property type="entry name" value="Hlx-hairpin-Hlx_DNA-bd_motif"/>
</dbReference>
<dbReference type="SMART" id="SM00278">
    <property type="entry name" value="HhH1"/>
    <property type="match status" value="2"/>
</dbReference>
<feature type="domain" description="Helix-hairpin-helix DNA-binding motif class 1" evidence="1">
    <location>
        <begin position="90"/>
        <end position="109"/>
    </location>
</feature>
<organism evidence="2 3">
    <name type="scientific">candidate division LCP-89 bacterium B3_LCP</name>
    <dbReference type="NCBI Taxonomy" id="2012998"/>
    <lineage>
        <taxon>Bacteria</taxon>
        <taxon>Pseudomonadati</taxon>
        <taxon>Bacteria division LCP-89</taxon>
    </lineage>
</organism>
<sequence length="149" mass="16396">MKKGFLSWGFTPGERRAVILICAAVIVGTVYRYYQQSSLPSTVELNAEDSAAVESIRLAFERSSSADHTVVYNDTLVEGGLIELNTATRYQLENLPGIGPVLAERILMARDASGGFSKIEDLLQVKGIGPKRFEKIKPLVLCFSENQDK</sequence>
<dbReference type="PANTHER" id="PTHR21180:SF32">
    <property type="entry name" value="ENDONUCLEASE_EXONUCLEASE_PHOSPHATASE FAMILY DOMAIN-CONTAINING PROTEIN 1"/>
    <property type="match status" value="1"/>
</dbReference>
<comment type="caution">
    <text evidence="2">The sequence shown here is derived from an EMBL/GenBank/DDBJ whole genome shotgun (WGS) entry which is preliminary data.</text>
</comment>
<dbReference type="Pfam" id="PF12836">
    <property type="entry name" value="HHH_3"/>
    <property type="match status" value="1"/>
</dbReference>
<dbReference type="EMBL" id="NJBN01000003">
    <property type="protein sequence ID" value="TKJ41107.1"/>
    <property type="molecule type" value="Genomic_DNA"/>
</dbReference>
<evidence type="ECO:0000313" key="3">
    <source>
        <dbReference type="Proteomes" id="UP000319619"/>
    </source>
</evidence>